<dbReference type="Pfam" id="PF00355">
    <property type="entry name" value="Rieske"/>
    <property type="match status" value="1"/>
</dbReference>
<dbReference type="InterPro" id="IPR036922">
    <property type="entry name" value="Rieske_2Fe-2S_sf"/>
</dbReference>
<gene>
    <name evidence="13" type="ORF">C4D60_Mb02t13340</name>
</gene>
<evidence type="ECO:0000259" key="12">
    <source>
        <dbReference type="PROSITE" id="PS51296"/>
    </source>
</evidence>
<dbReference type="GO" id="GO:0051537">
    <property type="term" value="F:2 iron, 2 sulfur cluster binding"/>
    <property type="evidence" value="ECO:0007669"/>
    <property type="project" value="UniProtKB-KW"/>
</dbReference>
<sequence length="271" mass="30535">MAALNSLLAPHSLPSKTPRSFPSPLSPSFHHSVLRLSSSIKNARLHCHASASSSAAAVVTEAEPDAAGEREKFDWFAHWYPVAPICDLDKRRPHAKTVMGLDLVVWWDRTKGQWQVFDDRCPHRLAPLSEGRIDPWGRLQCVYHGWCFDGSGSCKYIPQAPDDGPPVHTFRKACASVYPSFEQNKILWFWPSADPQCKDIALKAKPPYIEELDDPSYTSTMGMRDLPYGYEVLIENLMDPAHVPYAHHGIMRIPKSLTSRYVLLENLSQIS</sequence>
<evidence type="ECO:0000313" key="13">
    <source>
        <dbReference type="EMBL" id="THU45007.1"/>
    </source>
</evidence>
<dbReference type="CDD" id="cd03480">
    <property type="entry name" value="Rieske_RO_Alpha_PaO"/>
    <property type="match status" value="1"/>
</dbReference>
<feature type="domain" description="Rieske" evidence="12">
    <location>
        <begin position="79"/>
        <end position="189"/>
    </location>
</feature>
<dbReference type="GO" id="GO:0005737">
    <property type="term" value="C:cytoplasm"/>
    <property type="evidence" value="ECO:0007669"/>
    <property type="project" value="TreeGrafter"/>
</dbReference>
<dbReference type="GO" id="GO:0016491">
    <property type="term" value="F:oxidoreductase activity"/>
    <property type="evidence" value="ECO:0007669"/>
    <property type="project" value="UniProtKB-KW"/>
</dbReference>
<keyword evidence="5" id="KW-0809">Transit peptide</keyword>
<dbReference type="STRING" id="52838.A0A4S8IAE6"/>
<evidence type="ECO:0000256" key="9">
    <source>
        <dbReference type="ARBA" id="ARBA00023014"/>
    </source>
</evidence>
<evidence type="ECO:0000256" key="3">
    <source>
        <dbReference type="ARBA" id="ARBA00022714"/>
    </source>
</evidence>
<dbReference type="PANTHER" id="PTHR21266">
    <property type="entry name" value="IRON-SULFUR DOMAIN CONTAINING PROTEIN"/>
    <property type="match status" value="1"/>
</dbReference>
<evidence type="ECO:0000256" key="7">
    <source>
        <dbReference type="ARBA" id="ARBA00023002"/>
    </source>
</evidence>
<evidence type="ECO:0000256" key="5">
    <source>
        <dbReference type="ARBA" id="ARBA00022946"/>
    </source>
</evidence>
<dbReference type="Gene3D" id="3.90.380.10">
    <property type="entry name" value="Naphthalene 1,2-dioxygenase Alpha Subunit, Chain A, domain 1"/>
    <property type="match status" value="1"/>
</dbReference>
<organism evidence="13 14">
    <name type="scientific">Musa balbisiana</name>
    <name type="common">Banana</name>
    <dbReference type="NCBI Taxonomy" id="52838"/>
    <lineage>
        <taxon>Eukaryota</taxon>
        <taxon>Viridiplantae</taxon>
        <taxon>Streptophyta</taxon>
        <taxon>Embryophyta</taxon>
        <taxon>Tracheophyta</taxon>
        <taxon>Spermatophyta</taxon>
        <taxon>Magnoliopsida</taxon>
        <taxon>Liliopsida</taxon>
        <taxon>Zingiberales</taxon>
        <taxon>Musaceae</taxon>
        <taxon>Musa</taxon>
    </lineage>
</organism>
<dbReference type="SUPFAM" id="SSF50022">
    <property type="entry name" value="ISP domain"/>
    <property type="match status" value="1"/>
</dbReference>
<keyword evidence="14" id="KW-1185">Reference proteome</keyword>
<evidence type="ECO:0000313" key="14">
    <source>
        <dbReference type="Proteomes" id="UP000317650"/>
    </source>
</evidence>
<proteinExistence type="predicted"/>
<dbReference type="AlphaFoldDB" id="A0A4S8IAE6"/>
<protein>
    <recommendedName>
        <fullName evidence="12">Rieske domain-containing protein</fullName>
    </recommendedName>
</protein>
<keyword evidence="2" id="KW-0812">Transmembrane</keyword>
<keyword evidence="4" id="KW-0479">Metal-binding</keyword>
<dbReference type="SUPFAM" id="SSF55961">
    <property type="entry name" value="Bet v1-like"/>
    <property type="match status" value="1"/>
</dbReference>
<evidence type="ECO:0000256" key="2">
    <source>
        <dbReference type="ARBA" id="ARBA00022692"/>
    </source>
</evidence>
<comment type="caution">
    <text evidence="13">The sequence shown here is derived from an EMBL/GenBank/DDBJ whole genome shotgun (WGS) entry which is preliminary data.</text>
</comment>
<dbReference type="Proteomes" id="UP000317650">
    <property type="component" value="Chromosome 2"/>
</dbReference>
<accession>A0A4S8IAE6</accession>
<keyword evidence="6" id="KW-1133">Transmembrane helix</keyword>
<name>A0A4S8IAE6_MUSBA</name>
<dbReference type="GO" id="GO:0046872">
    <property type="term" value="F:metal ion binding"/>
    <property type="evidence" value="ECO:0007669"/>
    <property type="project" value="UniProtKB-KW"/>
</dbReference>
<evidence type="ECO:0000256" key="4">
    <source>
        <dbReference type="ARBA" id="ARBA00022723"/>
    </source>
</evidence>
<keyword evidence="7" id="KW-0560">Oxidoreductase</keyword>
<evidence type="ECO:0000256" key="1">
    <source>
        <dbReference type="ARBA" id="ARBA00004370"/>
    </source>
</evidence>
<keyword evidence="8" id="KW-0408">Iron</keyword>
<dbReference type="PANTHER" id="PTHR21266:SF32">
    <property type="entry name" value="CHOLESTEROL 7-DESATURASE NVD"/>
    <property type="match status" value="1"/>
</dbReference>
<dbReference type="InterPro" id="IPR017941">
    <property type="entry name" value="Rieske_2Fe-2S"/>
</dbReference>
<dbReference type="InterPro" id="IPR050584">
    <property type="entry name" value="Cholesterol_7-desaturase"/>
</dbReference>
<evidence type="ECO:0000256" key="11">
    <source>
        <dbReference type="SAM" id="MobiDB-lite"/>
    </source>
</evidence>
<evidence type="ECO:0000256" key="10">
    <source>
        <dbReference type="ARBA" id="ARBA00023136"/>
    </source>
</evidence>
<feature type="region of interest" description="Disordered" evidence="11">
    <location>
        <begin position="1"/>
        <end position="20"/>
    </location>
</feature>
<keyword evidence="10" id="KW-0472">Membrane</keyword>
<keyword evidence="9" id="KW-0411">Iron-sulfur</keyword>
<evidence type="ECO:0000256" key="6">
    <source>
        <dbReference type="ARBA" id="ARBA00022989"/>
    </source>
</evidence>
<comment type="subcellular location">
    <subcellularLocation>
        <location evidence="1">Membrane</location>
    </subcellularLocation>
</comment>
<evidence type="ECO:0000256" key="8">
    <source>
        <dbReference type="ARBA" id="ARBA00023004"/>
    </source>
</evidence>
<dbReference type="Gene3D" id="2.102.10.10">
    <property type="entry name" value="Rieske [2Fe-2S] iron-sulphur domain"/>
    <property type="match status" value="1"/>
</dbReference>
<dbReference type="PROSITE" id="PS51296">
    <property type="entry name" value="RIESKE"/>
    <property type="match status" value="1"/>
</dbReference>
<dbReference type="EMBL" id="PYDT01000011">
    <property type="protein sequence ID" value="THU45007.1"/>
    <property type="molecule type" value="Genomic_DNA"/>
</dbReference>
<keyword evidence="3" id="KW-0001">2Fe-2S</keyword>
<reference evidence="13 14" key="1">
    <citation type="journal article" date="2019" name="Nat. Plants">
        <title>Genome sequencing of Musa balbisiana reveals subgenome evolution and function divergence in polyploid bananas.</title>
        <authorList>
            <person name="Yao X."/>
        </authorList>
    </citation>
    <scope>NUCLEOTIDE SEQUENCE [LARGE SCALE GENOMIC DNA]</scope>
    <source>
        <strain evidence="14">cv. DH-PKW</strain>
        <tissue evidence="13">Leaves</tissue>
    </source>
</reference>
<dbReference type="GO" id="GO:0016020">
    <property type="term" value="C:membrane"/>
    <property type="evidence" value="ECO:0007669"/>
    <property type="project" value="UniProtKB-SubCell"/>
</dbReference>